<dbReference type="EMBL" id="HBET01020433">
    <property type="protein sequence ID" value="CAD8569491.1"/>
    <property type="molecule type" value="Transcribed_RNA"/>
</dbReference>
<comment type="similarity">
    <text evidence="1 4">Belongs to the phosphatase 2A regulatory subunit B family.</text>
</comment>
<dbReference type="AlphaFoldDB" id="A0A5A8D7L8"/>
<dbReference type="Proteomes" id="UP000322899">
    <property type="component" value="Unassembled WGS sequence"/>
</dbReference>
<dbReference type="EMBL" id="VLTO01000030">
    <property type="protein sequence ID" value="KAA0173668.1"/>
    <property type="molecule type" value="Genomic_DNA"/>
</dbReference>
<evidence type="ECO:0000256" key="1">
    <source>
        <dbReference type="ARBA" id="ARBA00008259"/>
    </source>
</evidence>
<proteinExistence type="inferred from homology"/>
<dbReference type="PANTHER" id="PTHR11871">
    <property type="entry name" value="PROTEIN PHOSPHATASE PP2A REGULATORY SUBUNIT B"/>
    <property type="match status" value="1"/>
</dbReference>
<dbReference type="InterPro" id="IPR000009">
    <property type="entry name" value="PP2A_PR55"/>
</dbReference>
<dbReference type="Gene3D" id="2.130.10.10">
    <property type="entry name" value="YVTN repeat-like/Quinoprotein amine dehydrogenase"/>
    <property type="match status" value="2"/>
</dbReference>
<dbReference type="OrthoDB" id="6274823at2759"/>
<evidence type="ECO:0000313" key="14">
    <source>
        <dbReference type="Proteomes" id="UP000325113"/>
    </source>
</evidence>
<evidence type="ECO:0000256" key="5">
    <source>
        <dbReference type="SAM" id="MobiDB-lite"/>
    </source>
</evidence>
<name>A0A5A8D7L8_CAFRO</name>
<evidence type="ECO:0000313" key="12">
    <source>
        <dbReference type="Proteomes" id="UP000323011"/>
    </source>
</evidence>
<reference evidence="6" key="2">
    <citation type="submission" date="2021-01" db="EMBL/GenBank/DDBJ databases">
        <authorList>
            <person name="Corre E."/>
            <person name="Pelletier E."/>
            <person name="Niang G."/>
            <person name="Scheremetjew M."/>
            <person name="Finn R."/>
            <person name="Kale V."/>
            <person name="Holt S."/>
            <person name="Cochrane G."/>
            <person name="Meng A."/>
            <person name="Brown T."/>
            <person name="Cohen L."/>
        </authorList>
    </citation>
    <scope>NUCLEOTIDE SEQUENCE</scope>
    <source>
        <strain evidence="6">E4-10</strain>
    </source>
</reference>
<evidence type="ECO:0000313" key="9">
    <source>
        <dbReference type="EMBL" id="KAA0160723.1"/>
    </source>
</evidence>
<dbReference type="SUPFAM" id="SSF50978">
    <property type="entry name" value="WD40 repeat-like"/>
    <property type="match status" value="1"/>
</dbReference>
<keyword evidence="3 4" id="KW-0677">Repeat</keyword>
<evidence type="ECO:0000256" key="4">
    <source>
        <dbReference type="RuleBase" id="RU331113"/>
    </source>
</evidence>
<sequence>MAAAAPRPAAAHGSKRAPEAGEGADEAGGGWRPSGGYGLVDCPEHWLRWNFGQCFGDRDAAEDFSEADVLSAVEFDPTGEYLATGDKGGRVVVFKRAPADADAEADAAMDESGMRTMPRPESNFRFYMEFQSHEAEFDYLKSLEIEEKINEIAWCPSSGGSLFMLTTNDKTVKLYKVHEKHVAGAEGMNITEGAHGGRTVSSSLQLPRMHAGEDTVCATSKRVFANAHAYHINSVSVNSDGQTFLSADDLRINLWSLDNAKLSFTMVDIKPEHMEELSEVITAACFHPRHCNIFTYSTSRGAVKLGDMRASALCDTHAKLFEDETEDASNKSYFSEITASVSGVAFLPGERMATRDYLSVKVWDLRTERRPLLVVPVHEHLRPRLCDLYENDSIFDKFEIAVSADGRHLLTGTYNDTVKIFDTVHGQETHVSLATMQQARPAVRRSLDPSDRDAMAAAAAAGPDAQLDFARKVLHYAWHPESDTVAIAGLNNLHIYNASRLHDDPGDV</sequence>
<dbReference type="PROSITE" id="PS01024">
    <property type="entry name" value="PR55_1"/>
    <property type="match status" value="1"/>
</dbReference>
<keyword evidence="2 4" id="KW-0853">WD repeat</keyword>
<dbReference type="SMART" id="SM00320">
    <property type="entry name" value="WD40"/>
    <property type="match status" value="6"/>
</dbReference>
<dbReference type="EMBL" id="VLTL01000106">
    <property type="protein sequence ID" value="KAA0160723.1"/>
    <property type="molecule type" value="Genomic_DNA"/>
</dbReference>
<evidence type="ECO:0000256" key="3">
    <source>
        <dbReference type="ARBA" id="ARBA00022737"/>
    </source>
</evidence>
<dbReference type="PRINTS" id="PR00600">
    <property type="entry name" value="PP2APR55"/>
</dbReference>
<gene>
    <name evidence="6" type="ORF">CROE0942_LOCUS13871</name>
    <name evidence="10" type="ORF">FNF27_04818</name>
    <name evidence="9" type="ORF">FNF28_05359</name>
    <name evidence="7" type="ORF">FNF29_05356</name>
    <name evidence="8" type="ORF">FNF31_04425</name>
</gene>
<evidence type="ECO:0000313" key="7">
    <source>
        <dbReference type="EMBL" id="KAA0150344.1"/>
    </source>
</evidence>
<evidence type="ECO:0000256" key="2">
    <source>
        <dbReference type="ARBA" id="ARBA00022574"/>
    </source>
</evidence>
<evidence type="ECO:0000313" key="8">
    <source>
        <dbReference type="EMBL" id="KAA0160260.1"/>
    </source>
</evidence>
<feature type="region of interest" description="Disordered" evidence="5">
    <location>
        <begin position="1"/>
        <end position="32"/>
    </location>
</feature>
<dbReference type="PIRSF" id="PIRSF037309">
    <property type="entry name" value="PP2A_PR55"/>
    <property type="match status" value="1"/>
</dbReference>
<dbReference type="InterPro" id="IPR015943">
    <property type="entry name" value="WD40/YVTN_repeat-like_dom_sf"/>
</dbReference>
<evidence type="ECO:0000313" key="11">
    <source>
        <dbReference type="Proteomes" id="UP000322899"/>
    </source>
</evidence>
<evidence type="ECO:0000313" key="10">
    <source>
        <dbReference type="EMBL" id="KAA0173668.1"/>
    </source>
</evidence>
<dbReference type="Proteomes" id="UP000323011">
    <property type="component" value="Unassembled WGS sequence"/>
</dbReference>
<feature type="compositionally biased region" description="Low complexity" evidence="5">
    <location>
        <begin position="1"/>
        <end position="11"/>
    </location>
</feature>
<organism evidence="8 14">
    <name type="scientific">Cafeteria roenbergensis</name>
    <name type="common">Marine flagellate</name>
    <dbReference type="NCBI Taxonomy" id="33653"/>
    <lineage>
        <taxon>Eukaryota</taxon>
        <taxon>Sar</taxon>
        <taxon>Stramenopiles</taxon>
        <taxon>Bigyra</taxon>
        <taxon>Opalozoa</taxon>
        <taxon>Bicosoecida</taxon>
        <taxon>Cafeteriaceae</taxon>
        <taxon>Cafeteria</taxon>
    </lineage>
</organism>
<dbReference type="Pfam" id="PF00400">
    <property type="entry name" value="WD40"/>
    <property type="match status" value="2"/>
</dbReference>
<evidence type="ECO:0000313" key="6">
    <source>
        <dbReference type="EMBL" id="CAD8569491.1"/>
    </source>
</evidence>
<dbReference type="GO" id="GO:0019888">
    <property type="term" value="F:protein phosphatase regulator activity"/>
    <property type="evidence" value="ECO:0007669"/>
    <property type="project" value="InterPro"/>
</dbReference>
<dbReference type="OMA" id="NQIKWCR"/>
<dbReference type="InterPro" id="IPR001680">
    <property type="entry name" value="WD40_rpt"/>
</dbReference>
<dbReference type="InterPro" id="IPR018067">
    <property type="entry name" value="PP2A_PR55_CS"/>
</dbReference>
<reference evidence="11 12" key="1">
    <citation type="submission" date="2019-07" db="EMBL/GenBank/DDBJ databases">
        <title>Genomes of Cafeteria roenbergensis.</title>
        <authorList>
            <person name="Fischer M.G."/>
            <person name="Hackl T."/>
            <person name="Roman M."/>
        </authorList>
    </citation>
    <scope>NUCLEOTIDE SEQUENCE [LARGE SCALE GENOMIC DNA]</scope>
    <source>
        <strain evidence="7 12">BVI</strain>
        <strain evidence="8 14">Cflag</strain>
        <strain evidence="10 11">E4-10P</strain>
        <strain evidence="9 13">RCC970-E3</strain>
    </source>
</reference>
<dbReference type="InterPro" id="IPR036322">
    <property type="entry name" value="WD40_repeat_dom_sf"/>
</dbReference>
<dbReference type="EMBL" id="VLTN01000035">
    <property type="protein sequence ID" value="KAA0150344.1"/>
    <property type="molecule type" value="Genomic_DNA"/>
</dbReference>
<accession>A0A5A8D7L8</accession>
<dbReference type="Proteomes" id="UP000324907">
    <property type="component" value="Unassembled WGS sequence"/>
</dbReference>
<protein>
    <recommendedName>
        <fullName evidence="4">Serine/threonine-protein phosphatase 2A 55 kDa regulatory subunit B</fullName>
    </recommendedName>
</protein>
<dbReference type="Proteomes" id="UP000325113">
    <property type="component" value="Unassembled WGS sequence"/>
</dbReference>
<keyword evidence="12" id="KW-1185">Reference proteome</keyword>
<evidence type="ECO:0000313" key="13">
    <source>
        <dbReference type="Proteomes" id="UP000324907"/>
    </source>
</evidence>
<dbReference type="GO" id="GO:0000159">
    <property type="term" value="C:protein phosphatase type 2A complex"/>
    <property type="evidence" value="ECO:0007669"/>
    <property type="project" value="UniProtKB-UniRule"/>
</dbReference>
<dbReference type="EMBL" id="VLTM01000046">
    <property type="protein sequence ID" value="KAA0160260.1"/>
    <property type="molecule type" value="Genomic_DNA"/>
</dbReference>